<feature type="region of interest" description="Disordered" evidence="7">
    <location>
        <begin position="121"/>
        <end position="174"/>
    </location>
</feature>
<keyword evidence="5" id="KW-0677">Repeat</keyword>
<gene>
    <name evidence="9" type="ORF">PNO30_06090</name>
</gene>
<keyword evidence="2" id="KW-0134">Cell wall</keyword>
<dbReference type="Proteomes" id="UP001212217">
    <property type="component" value="Unassembled WGS sequence"/>
</dbReference>
<keyword evidence="4" id="KW-0732">Signal</keyword>
<dbReference type="Gene3D" id="2.60.40.4300">
    <property type="match status" value="1"/>
</dbReference>
<feature type="non-terminal residue" evidence="9">
    <location>
        <position position="1"/>
    </location>
</feature>
<comment type="caution">
    <text evidence="9">The sequence shown here is derived from an EMBL/GenBank/DDBJ whole genome shotgun (WGS) entry which is preliminary data.</text>
</comment>
<feature type="compositionally biased region" description="Basic and acidic residues" evidence="7">
    <location>
        <begin position="654"/>
        <end position="682"/>
    </location>
</feature>
<evidence type="ECO:0000313" key="9">
    <source>
        <dbReference type="EMBL" id="MDB6186338.1"/>
    </source>
</evidence>
<comment type="subcellular location">
    <subcellularLocation>
        <location evidence="1">Secreted</location>
        <location evidence="1">Cell wall</location>
        <topology evidence="1">Peptidoglycan-anchor</topology>
    </subcellularLocation>
</comment>
<feature type="compositionally biased region" description="Polar residues" evidence="7">
    <location>
        <begin position="685"/>
        <end position="699"/>
    </location>
</feature>
<dbReference type="Gene3D" id="3.10.20.320">
    <property type="entry name" value="Putative peptidoglycan bound protein (lpxtg motif)"/>
    <property type="match status" value="3"/>
</dbReference>
<feature type="compositionally biased region" description="Low complexity" evidence="7">
    <location>
        <begin position="702"/>
        <end position="717"/>
    </location>
</feature>
<dbReference type="EMBL" id="JAQMFS010000071">
    <property type="protein sequence ID" value="MDB6186338.1"/>
    <property type="molecule type" value="Genomic_DNA"/>
</dbReference>
<evidence type="ECO:0000256" key="4">
    <source>
        <dbReference type="ARBA" id="ARBA00022729"/>
    </source>
</evidence>
<proteinExistence type="predicted"/>
<feature type="domain" description="Gram-positive cocci surface proteins LPxTG" evidence="8">
    <location>
        <begin position="702"/>
        <end position="735"/>
    </location>
</feature>
<evidence type="ECO:0000256" key="3">
    <source>
        <dbReference type="ARBA" id="ARBA00022525"/>
    </source>
</evidence>
<feature type="compositionally biased region" description="Basic and acidic residues" evidence="7">
    <location>
        <begin position="158"/>
        <end position="174"/>
    </location>
</feature>
<name>A0AAW6B456_9BACL</name>
<keyword evidence="6" id="KW-0572">Peptidoglycan-anchor</keyword>
<sequence>DPNNPEGPKYPAGLEEKDLNKTVTRTITYVYADGTPVLNEDGTPKTVTQEAKFTREAKVNLVTGEVTYGDWTPAQDLAEVKSPVVKGYLADKATVPATKVTADSENTTEVVTYKPIGSWIPNIPGQPTNPIKYPNDPQDPTKPGKPTEVLPYVPGYTPEDKDGNPLKPVDPKDPSKGYIVPDIPTNPGEDTPINYVANKANLVVKYVDENGKDLAPSETTEGKVGDEYITTGKVIKGYVLVRVEGEAKGKIGTDGSTVTYVYKPLGSWIPNIPGQPTNPIKYPNDPQDPTKPGKPTETLPYVPGYTPKDGNGQPLKPVDPQDPTKGYIVPDIPTDPGKDTVINYEANDANLVVKYVDENGKDLAPAETTKGKVGDEYTTTGKVIDGYVLVRVEGEAKGKIGKDGSTVTYVYKPLGSWIPNIPGQPVNKIKYPNDPQDPTKPGKPTETLPYVPGYTPQDGNGNPLKPVDPQDPTKGYIVPNIPTDPSQDTVINYVATEANLVVKYVDENGKDLIPAETTKVKIGDEYTTTGKVINGYVLVRVEGEAKGKIGKDGSTVTYVYQPLGSWVPNIPGQPTSPIKYPNDPTDPTKPGSDRPVLPYVPGYTPVDGNGNPLKPVDPQDPTKGYIVPDIPTNPGQDTPINYIANPQPQPNQDPKPEPKPENNKPKEDQNKDPKQDKKETPEKPGQNNAPVQPKANTQVKRLANTGTTETNTGLAGLGLATFAGMLAAARRRKEK</sequence>
<evidence type="ECO:0000259" key="8">
    <source>
        <dbReference type="PROSITE" id="PS50847"/>
    </source>
</evidence>
<organism evidence="9 10">
    <name type="scientific">Gemella haemolysans</name>
    <dbReference type="NCBI Taxonomy" id="1379"/>
    <lineage>
        <taxon>Bacteria</taxon>
        <taxon>Bacillati</taxon>
        <taxon>Bacillota</taxon>
        <taxon>Bacilli</taxon>
        <taxon>Bacillales</taxon>
        <taxon>Gemellaceae</taxon>
        <taxon>Gemella</taxon>
    </lineage>
</organism>
<keyword evidence="3" id="KW-0964">Secreted</keyword>
<dbReference type="Pfam" id="PF06458">
    <property type="entry name" value="MucBP"/>
    <property type="match status" value="3"/>
</dbReference>
<dbReference type="AlphaFoldDB" id="A0AAW6B456"/>
<dbReference type="RefSeq" id="WP_271987543.1">
    <property type="nucleotide sequence ID" value="NZ_JAQMFS010000071.1"/>
</dbReference>
<dbReference type="InterPro" id="IPR009459">
    <property type="entry name" value="MucBP_dom"/>
</dbReference>
<evidence type="ECO:0000256" key="7">
    <source>
        <dbReference type="SAM" id="MobiDB-lite"/>
    </source>
</evidence>
<feature type="region of interest" description="Disordered" evidence="7">
    <location>
        <begin position="425"/>
        <end position="463"/>
    </location>
</feature>
<dbReference type="PROSITE" id="PS50847">
    <property type="entry name" value="GRAM_POS_ANCHORING"/>
    <property type="match status" value="1"/>
</dbReference>
<protein>
    <submittedName>
        <fullName evidence="9">MucBP domain-containing protein</fullName>
    </submittedName>
</protein>
<dbReference type="Pfam" id="PF17966">
    <property type="entry name" value="Muc_B2"/>
    <property type="match status" value="1"/>
</dbReference>
<reference evidence="9" key="1">
    <citation type="submission" date="2023-08" db="EMBL/GenBank/DDBJ databases">
        <title>Dental plaque isolates bound by oral lectin ZG16B.</title>
        <authorList>
            <person name="Ghosh S."/>
        </authorList>
    </citation>
    <scope>NUCLEOTIDE SEQUENCE</scope>
    <source>
        <strain evidence="9">DP3_5B</strain>
    </source>
</reference>
<dbReference type="InterPro" id="IPR019931">
    <property type="entry name" value="LPXTG_anchor"/>
</dbReference>
<dbReference type="InterPro" id="IPR041495">
    <property type="entry name" value="Mub_B2"/>
</dbReference>
<evidence type="ECO:0000256" key="5">
    <source>
        <dbReference type="ARBA" id="ARBA00022737"/>
    </source>
</evidence>
<evidence type="ECO:0000313" key="10">
    <source>
        <dbReference type="Proteomes" id="UP001212217"/>
    </source>
</evidence>
<evidence type="ECO:0000256" key="6">
    <source>
        <dbReference type="ARBA" id="ARBA00023088"/>
    </source>
</evidence>
<evidence type="ECO:0000256" key="1">
    <source>
        <dbReference type="ARBA" id="ARBA00004168"/>
    </source>
</evidence>
<evidence type="ECO:0000256" key="2">
    <source>
        <dbReference type="ARBA" id="ARBA00022512"/>
    </source>
</evidence>
<accession>A0AAW6B456</accession>
<feature type="region of interest" description="Disordered" evidence="7">
    <location>
        <begin position="273"/>
        <end position="316"/>
    </location>
</feature>
<feature type="region of interest" description="Disordered" evidence="7">
    <location>
        <begin position="570"/>
        <end position="717"/>
    </location>
</feature>
<dbReference type="NCBIfam" id="TIGR01167">
    <property type="entry name" value="LPXTG_anchor"/>
    <property type="match status" value="1"/>
</dbReference>